<dbReference type="AlphaFoldDB" id="A0AA36CB08"/>
<proteinExistence type="predicted"/>
<reference evidence="2" key="1">
    <citation type="submission" date="2023-06" db="EMBL/GenBank/DDBJ databases">
        <authorList>
            <person name="Delattre M."/>
        </authorList>
    </citation>
    <scope>NUCLEOTIDE SEQUENCE</scope>
    <source>
        <strain evidence="2">AF72</strain>
    </source>
</reference>
<dbReference type="PANTHER" id="PTHR38608">
    <property type="entry name" value="PROTEIN CBG07207"/>
    <property type="match status" value="1"/>
</dbReference>
<feature type="region of interest" description="Disordered" evidence="1">
    <location>
        <begin position="215"/>
        <end position="254"/>
    </location>
</feature>
<protein>
    <submittedName>
        <fullName evidence="2">Uncharacterized protein</fullName>
    </submittedName>
</protein>
<dbReference type="Proteomes" id="UP001177023">
    <property type="component" value="Unassembled WGS sequence"/>
</dbReference>
<feature type="non-terminal residue" evidence="2">
    <location>
        <position position="1"/>
    </location>
</feature>
<accession>A0AA36CB08</accession>
<dbReference type="EMBL" id="CATQJA010001087">
    <property type="protein sequence ID" value="CAJ0565677.1"/>
    <property type="molecule type" value="Genomic_DNA"/>
</dbReference>
<name>A0AA36CB08_9BILA</name>
<sequence>MIGMINRGDDTVEFYAAARQSSLYRHPPVRQKLEYLKDGRVFLDGVAVHEQPTTGQMWHDLISKILAMRMMKIDAMENASGPMAMIRRLSTKLKLTKTTSIDSAVLMNDLHEEVRDPSRSGGRRYTEMKARGRNQMPRGRRPMSAPPRRYSEDFLEDFEYEKQQPIEPNQQFVTRIHIEPEHEPQSLEATHHSARYPGIEQFSLLNAVFAVEETDSGRESFGSPSDHSPRSSPQPRPYVWSPRHATQHQPVRLTHSCVEHL</sequence>
<keyword evidence="3" id="KW-1185">Reference proteome</keyword>
<evidence type="ECO:0000313" key="3">
    <source>
        <dbReference type="Proteomes" id="UP001177023"/>
    </source>
</evidence>
<gene>
    <name evidence="2" type="ORF">MSPICULIGERA_LOCUS4309</name>
</gene>
<feature type="compositionally biased region" description="Polar residues" evidence="1">
    <location>
        <begin position="222"/>
        <end position="233"/>
    </location>
</feature>
<comment type="caution">
    <text evidence="2">The sequence shown here is derived from an EMBL/GenBank/DDBJ whole genome shotgun (WGS) entry which is preliminary data.</text>
</comment>
<organism evidence="2 3">
    <name type="scientific">Mesorhabditis spiculigera</name>
    <dbReference type="NCBI Taxonomy" id="96644"/>
    <lineage>
        <taxon>Eukaryota</taxon>
        <taxon>Metazoa</taxon>
        <taxon>Ecdysozoa</taxon>
        <taxon>Nematoda</taxon>
        <taxon>Chromadorea</taxon>
        <taxon>Rhabditida</taxon>
        <taxon>Rhabditina</taxon>
        <taxon>Rhabditomorpha</taxon>
        <taxon>Rhabditoidea</taxon>
        <taxon>Rhabditidae</taxon>
        <taxon>Mesorhabditinae</taxon>
        <taxon>Mesorhabditis</taxon>
    </lineage>
</organism>
<evidence type="ECO:0000313" key="2">
    <source>
        <dbReference type="EMBL" id="CAJ0565677.1"/>
    </source>
</evidence>
<dbReference type="PANTHER" id="PTHR38608:SF1">
    <property type="entry name" value="PROTEIN CBG00664"/>
    <property type="match status" value="1"/>
</dbReference>
<evidence type="ECO:0000256" key="1">
    <source>
        <dbReference type="SAM" id="MobiDB-lite"/>
    </source>
</evidence>